<organism evidence="1">
    <name type="scientific">Brassica napus</name>
    <name type="common">Rape</name>
    <dbReference type="NCBI Taxonomy" id="3708"/>
    <lineage>
        <taxon>Eukaryota</taxon>
        <taxon>Viridiplantae</taxon>
        <taxon>Streptophyta</taxon>
        <taxon>Embryophyta</taxon>
        <taxon>Tracheophyta</taxon>
        <taxon>Spermatophyta</taxon>
        <taxon>Magnoliopsida</taxon>
        <taxon>eudicotyledons</taxon>
        <taxon>Gunneridae</taxon>
        <taxon>Pentapetalae</taxon>
        <taxon>rosids</taxon>
        <taxon>malvids</taxon>
        <taxon>Brassicales</taxon>
        <taxon>Brassicaceae</taxon>
        <taxon>Brassiceae</taxon>
        <taxon>Brassica</taxon>
    </lineage>
</organism>
<proteinExistence type="predicted"/>
<reference evidence="1" key="1">
    <citation type="submission" date="2021-01" db="EMBL/GenBank/DDBJ databases">
        <authorList>
            <consortium name="Genoscope - CEA"/>
            <person name="William W."/>
        </authorList>
    </citation>
    <scope>NUCLEOTIDE SEQUENCE</scope>
</reference>
<dbReference type="EMBL" id="HG994358">
    <property type="protein sequence ID" value="CAF2266714.1"/>
    <property type="molecule type" value="Genomic_DNA"/>
</dbReference>
<name>A0A817AKV2_BRANA</name>
<dbReference type="SMR" id="A0A817AKV2"/>
<sequence>MFFHLLKPFVYPGGMERRRVSFLLRLASRRRSLLSSLLGGTRRVTHLVGALQGCRALVCRFFSLGRCTDQLLFGAGVESSRAPAESELHYLPPSLLRSQHLPSCAHG</sequence>
<evidence type="ECO:0000313" key="1">
    <source>
        <dbReference type="EMBL" id="CAF2266714.1"/>
    </source>
</evidence>
<protein>
    <submittedName>
        <fullName evidence="1">(rape) hypothetical protein</fullName>
    </submittedName>
</protein>
<accession>A0A817AKV2</accession>
<gene>
    <name evidence="1" type="ORF">DARMORV10_A04P04350.1</name>
</gene>
<dbReference type="AlphaFoldDB" id="A0A817AKV2"/>
<dbReference type="Proteomes" id="UP001295469">
    <property type="component" value="Chromosome A04"/>
</dbReference>